<evidence type="ECO:0000256" key="8">
    <source>
        <dbReference type="ARBA" id="ARBA00022741"/>
    </source>
</evidence>
<name>A0AAD8Z1E6_9TELE</name>
<protein>
    <recommendedName>
        <fullName evidence="3">non-specific serine/threonine protein kinase</fullName>
        <ecNumber evidence="3">2.7.11.1</ecNumber>
    </recommendedName>
</protein>
<sequence length="849" mass="95252">MGRKEESENDGERYVKPYCCGHILFLCVCLSVFLLLGGYHPVKIGDLFNGRYHVIRKLGWGHFSTVWLCWDIQGKRFVAMKVVKSAQHYTETALDEIKLLRCVRESDPIDPNKDMVVQLIDDFKISGINGIHVCMVFEVLGHHLLKWIIKSNYQGLPLPCVKSIIRQVLQGLDYLHTKCKIIHTDIKPENILMCVDDAFIRRMAVEATEWQKAGAPPPSGSAGIPVFILLTFTTASPSVSFYPPPSLSLFSLLTAPQLKQVSKQRHQPRVLLVKVCIPLGRERRQARCVSTCVWCPLQVGKISKNKKKKLKKKQRRQAELLERRMLEIEALEREAERQKAKEGLNPPPGPMLALGDSDDEDEEDEEVEEEEEGEGERERPIRLTNHTCAAPPEHHQQEEEEDCEVAPGAGIPTEEDPPAERETITPLREQGSEPANEEEQPEETEEEEEEEGNVVEEQEAAGPKEETGAVDGPEAKAEETVEPKTDECTKEEQPELAQEEEGRKGEDEEGDEDEEDDDDDDEDEDEDDEAEDEGQEVRNSAESHNDGPKTNGHVTMDAKGLKHLSPALPLGQLPTPLLCPLAESEMSTTDGDVSDPSYELFNGETVGLTNGARHRGTVPRFPDLPLDTEPDECAPHEGEAPLSPNADRSRTVSSSSTGDTPKAKARAADLLVNPLDPRNADTLRVKIADLGNACWVHKHFTEDIQTRQYRSIEVLIGAGYSTPADIWSTACMAFELATGDYLFEPHSGEDYSRDEGSYHIAHIIELLGCIPRHFALSGKYSREFFNRRGELRHITKLKPWSLFDVLLEKYGWSAEDAGHFTHFLLPMLEMVPEKRASARDCLNHPWLNS</sequence>
<comment type="catalytic activity">
    <reaction evidence="13">
        <text>L-threonyl-[protein] + ATP = O-phospho-L-threonyl-[protein] + ADP + H(+)</text>
        <dbReference type="Rhea" id="RHEA:46608"/>
        <dbReference type="Rhea" id="RHEA-COMP:11060"/>
        <dbReference type="Rhea" id="RHEA-COMP:11605"/>
        <dbReference type="ChEBI" id="CHEBI:15378"/>
        <dbReference type="ChEBI" id="CHEBI:30013"/>
        <dbReference type="ChEBI" id="CHEBI:30616"/>
        <dbReference type="ChEBI" id="CHEBI:61977"/>
        <dbReference type="ChEBI" id="CHEBI:456216"/>
        <dbReference type="EC" id="2.7.11.1"/>
    </reaction>
</comment>
<evidence type="ECO:0000256" key="10">
    <source>
        <dbReference type="ARBA" id="ARBA00022782"/>
    </source>
</evidence>
<feature type="compositionally biased region" description="Acidic residues" evidence="16">
    <location>
        <begin position="435"/>
        <end position="459"/>
    </location>
</feature>
<dbReference type="PROSITE" id="PS00107">
    <property type="entry name" value="PROTEIN_KINASE_ATP"/>
    <property type="match status" value="1"/>
</dbReference>
<evidence type="ECO:0000256" key="7">
    <source>
        <dbReference type="ARBA" id="ARBA00022679"/>
    </source>
</evidence>
<dbReference type="GO" id="GO:0005737">
    <property type="term" value="C:cytoplasm"/>
    <property type="evidence" value="ECO:0007669"/>
    <property type="project" value="UniProtKB-SubCell"/>
</dbReference>
<keyword evidence="20" id="KW-1185">Reference proteome</keyword>
<evidence type="ECO:0000313" key="20">
    <source>
        <dbReference type="Proteomes" id="UP001239994"/>
    </source>
</evidence>
<dbReference type="GO" id="GO:0005524">
    <property type="term" value="F:ATP binding"/>
    <property type="evidence" value="ECO:0007669"/>
    <property type="project" value="UniProtKB-UniRule"/>
</dbReference>
<dbReference type="PROSITE" id="PS00108">
    <property type="entry name" value="PROTEIN_KINASE_ST"/>
    <property type="match status" value="1"/>
</dbReference>
<dbReference type="SUPFAM" id="SSF56112">
    <property type="entry name" value="Protein kinase-like (PK-like)"/>
    <property type="match status" value="1"/>
</dbReference>
<dbReference type="InterPro" id="IPR011009">
    <property type="entry name" value="Kinase-like_dom_sf"/>
</dbReference>
<dbReference type="GO" id="GO:0050684">
    <property type="term" value="P:regulation of mRNA processing"/>
    <property type="evidence" value="ECO:0007669"/>
    <property type="project" value="TreeGrafter"/>
</dbReference>
<evidence type="ECO:0000256" key="3">
    <source>
        <dbReference type="ARBA" id="ARBA00012513"/>
    </source>
</evidence>
<keyword evidence="4" id="KW-0963">Cytoplasm</keyword>
<keyword evidence="17" id="KW-0812">Transmembrane</keyword>
<feature type="region of interest" description="Disordered" evidence="16">
    <location>
        <begin position="611"/>
        <end position="665"/>
    </location>
</feature>
<evidence type="ECO:0000256" key="12">
    <source>
        <dbReference type="ARBA" id="ARBA00023242"/>
    </source>
</evidence>
<dbReference type="FunFam" id="3.30.200.20:FF:000163">
    <property type="entry name" value="SRSF protein kinase 2 isoform X1"/>
    <property type="match status" value="1"/>
</dbReference>
<keyword evidence="12" id="KW-0539">Nucleus</keyword>
<feature type="region of interest" description="Disordered" evidence="16">
    <location>
        <begin position="337"/>
        <end position="570"/>
    </location>
</feature>
<evidence type="ECO:0000256" key="16">
    <source>
        <dbReference type="SAM" id="MobiDB-lite"/>
    </source>
</evidence>
<dbReference type="GO" id="GO:0030154">
    <property type="term" value="P:cell differentiation"/>
    <property type="evidence" value="ECO:0007669"/>
    <property type="project" value="UniProtKB-KW"/>
</dbReference>
<dbReference type="InterPro" id="IPR017441">
    <property type="entry name" value="Protein_kinase_ATP_BS"/>
</dbReference>
<dbReference type="Gene3D" id="3.30.200.20">
    <property type="entry name" value="Phosphorylase Kinase, domain 1"/>
    <property type="match status" value="1"/>
</dbReference>
<evidence type="ECO:0000256" key="6">
    <source>
        <dbReference type="ARBA" id="ARBA00022553"/>
    </source>
</evidence>
<accession>A0AAD8Z1E6</accession>
<dbReference type="GO" id="GO:0035556">
    <property type="term" value="P:intracellular signal transduction"/>
    <property type="evidence" value="ECO:0007669"/>
    <property type="project" value="TreeGrafter"/>
</dbReference>
<keyword evidence="6" id="KW-0597">Phosphoprotein</keyword>
<evidence type="ECO:0000256" key="14">
    <source>
        <dbReference type="ARBA" id="ARBA00048679"/>
    </source>
</evidence>
<evidence type="ECO:0000256" key="5">
    <source>
        <dbReference type="ARBA" id="ARBA00022527"/>
    </source>
</evidence>
<dbReference type="Pfam" id="PF00069">
    <property type="entry name" value="Pkinase"/>
    <property type="match status" value="2"/>
</dbReference>
<dbReference type="PANTHER" id="PTHR47634:SF6">
    <property type="entry name" value="SRSF PROTEIN KINASE 2"/>
    <property type="match status" value="1"/>
</dbReference>
<feature type="compositionally biased region" description="Basic and acidic residues" evidence="16">
    <location>
        <begin position="462"/>
        <end position="493"/>
    </location>
</feature>
<evidence type="ECO:0000256" key="11">
    <source>
        <dbReference type="ARBA" id="ARBA00022840"/>
    </source>
</evidence>
<feature type="compositionally biased region" description="Basic and acidic residues" evidence="16">
    <location>
        <begin position="535"/>
        <end position="547"/>
    </location>
</feature>
<dbReference type="Gene3D" id="1.10.510.10">
    <property type="entry name" value="Transferase(Phosphotransferase) domain 1"/>
    <property type="match status" value="2"/>
</dbReference>
<evidence type="ECO:0000256" key="15">
    <source>
        <dbReference type="PROSITE-ProRule" id="PRU10141"/>
    </source>
</evidence>
<reference evidence="19" key="1">
    <citation type="submission" date="2023-03" db="EMBL/GenBank/DDBJ databases">
        <title>Electrophorus voltai genome.</title>
        <authorList>
            <person name="Bian C."/>
        </authorList>
    </citation>
    <scope>NUCLEOTIDE SEQUENCE</scope>
    <source>
        <strain evidence="19">CB-2022</strain>
        <tissue evidence="19">Muscle</tissue>
    </source>
</reference>
<feature type="binding site" evidence="15">
    <location>
        <position position="81"/>
    </location>
    <ligand>
        <name>ATP</name>
        <dbReference type="ChEBI" id="CHEBI:30616"/>
    </ligand>
</feature>
<dbReference type="InterPro" id="IPR008271">
    <property type="entry name" value="Ser/Thr_kinase_AS"/>
</dbReference>
<dbReference type="GO" id="GO:0005634">
    <property type="term" value="C:nucleus"/>
    <property type="evidence" value="ECO:0007669"/>
    <property type="project" value="UniProtKB-SubCell"/>
</dbReference>
<keyword evidence="9" id="KW-0418">Kinase</keyword>
<dbReference type="AlphaFoldDB" id="A0AAD8Z1E6"/>
<dbReference type="InterPro" id="IPR000719">
    <property type="entry name" value="Prot_kinase_dom"/>
</dbReference>
<keyword evidence="17" id="KW-0472">Membrane</keyword>
<keyword evidence="11 15" id="KW-0067">ATP-binding</keyword>
<evidence type="ECO:0000256" key="1">
    <source>
        <dbReference type="ARBA" id="ARBA00004123"/>
    </source>
</evidence>
<dbReference type="InterPro" id="IPR051334">
    <property type="entry name" value="SRPK"/>
</dbReference>
<feature type="transmembrane region" description="Helical" evidence="17">
    <location>
        <begin position="21"/>
        <end position="39"/>
    </location>
</feature>
<keyword evidence="7" id="KW-0808">Transferase</keyword>
<keyword evidence="8 15" id="KW-0547">Nucleotide-binding</keyword>
<feature type="compositionally biased region" description="Acidic residues" evidence="16">
    <location>
        <begin position="356"/>
        <end position="375"/>
    </location>
</feature>
<evidence type="ECO:0000313" key="19">
    <source>
        <dbReference type="EMBL" id="KAK1789758.1"/>
    </source>
</evidence>
<proteinExistence type="predicted"/>
<evidence type="ECO:0000256" key="17">
    <source>
        <dbReference type="SAM" id="Phobius"/>
    </source>
</evidence>
<dbReference type="GO" id="GO:0000245">
    <property type="term" value="P:spliceosomal complex assembly"/>
    <property type="evidence" value="ECO:0007669"/>
    <property type="project" value="TreeGrafter"/>
</dbReference>
<keyword evidence="17" id="KW-1133">Transmembrane helix</keyword>
<keyword evidence="5" id="KW-0723">Serine/threonine-protein kinase</keyword>
<dbReference type="FunFam" id="1.10.510.10:FF:000105">
    <property type="entry name" value="SRSF protein kinase 2"/>
    <property type="match status" value="1"/>
</dbReference>
<dbReference type="EMBL" id="JAROKS010000022">
    <property type="protein sequence ID" value="KAK1789758.1"/>
    <property type="molecule type" value="Genomic_DNA"/>
</dbReference>
<evidence type="ECO:0000259" key="18">
    <source>
        <dbReference type="PROSITE" id="PS50011"/>
    </source>
</evidence>
<comment type="caution">
    <text evidence="19">The sequence shown here is derived from an EMBL/GenBank/DDBJ whole genome shotgun (WGS) entry which is preliminary data.</text>
</comment>
<dbReference type="PANTHER" id="PTHR47634">
    <property type="entry name" value="PROTEIN KINASE DOMAIN-CONTAINING PROTEIN-RELATED"/>
    <property type="match status" value="1"/>
</dbReference>
<dbReference type="Proteomes" id="UP001239994">
    <property type="component" value="Unassembled WGS sequence"/>
</dbReference>
<comment type="subcellular location">
    <subcellularLocation>
        <location evidence="2">Cytoplasm</location>
    </subcellularLocation>
    <subcellularLocation>
        <location evidence="1">Nucleus</location>
    </subcellularLocation>
</comment>
<dbReference type="PROSITE" id="PS50011">
    <property type="entry name" value="PROTEIN_KINASE_DOM"/>
    <property type="match status" value="1"/>
</dbReference>
<evidence type="ECO:0000256" key="4">
    <source>
        <dbReference type="ARBA" id="ARBA00022490"/>
    </source>
</evidence>
<dbReference type="FunFam" id="1.10.510.10:FF:000275">
    <property type="entry name" value="SRSF protein kinase 2 isoform X3"/>
    <property type="match status" value="1"/>
</dbReference>
<evidence type="ECO:0000256" key="13">
    <source>
        <dbReference type="ARBA" id="ARBA00047899"/>
    </source>
</evidence>
<dbReference type="EC" id="2.7.11.1" evidence="3"/>
<comment type="catalytic activity">
    <reaction evidence="14">
        <text>L-seryl-[protein] + ATP = O-phospho-L-seryl-[protein] + ADP + H(+)</text>
        <dbReference type="Rhea" id="RHEA:17989"/>
        <dbReference type="Rhea" id="RHEA-COMP:9863"/>
        <dbReference type="Rhea" id="RHEA-COMP:11604"/>
        <dbReference type="ChEBI" id="CHEBI:15378"/>
        <dbReference type="ChEBI" id="CHEBI:29999"/>
        <dbReference type="ChEBI" id="CHEBI:30616"/>
        <dbReference type="ChEBI" id="CHEBI:83421"/>
        <dbReference type="ChEBI" id="CHEBI:456216"/>
        <dbReference type="EC" id="2.7.11.1"/>
    </reaction>
</comment>
<feature type="compositionally biased region" description="Acidic residues" evidence="16">
    <location>
        <begin position="507"/>
        <end position="534"/>
    </location>
</feature>
<gene>
    <name evidence="19" type="ORF">P4O66_015648</name>
</gene>
<dbReference type="SMART" id="SM00220">
    <property type="entry name" value="S_TKc"/>
    <property type="match status" value="1"/>
</dbReference>
<organism evidence="19 20">
    <name type="scientific">Electrophorus voltai</name>
    <dbReference type="NCBI Taxonomy" id="2609070"/>
    <lineage>
        <taxon>Eukaryota</taxon>
        <taxon>Metazoa</taxon>
        <taxon>Chordata</taxon>
        <taxon>Craniata</taxon>
        <taxon>Vertebrata</taxon>
        <taxon>Euteleostomi</taxon>
        <taxon>Actinopterygii</taxon>
        <taxon>Neopterygii</taxon>
        <taxon>Teleostei</taxon>
        <taxon>Ostariophysi</taxon>
        <taxon>Gymnotiformes</taxon>
        <taxon>Gymnotoidei</taxon>
        <taxon>Gymnotidae</taxon>
        <taxon>Electrophorus</taxon>
    </lineage>
</organism>
<dbReference type="GO" id="GO:0004674">
    <property type="term" value="F:protein serine/threonine kinase activity"/>
    <property type="evidence" value="ECO:0007669"/>
    <property type="project" value="UniProtKB-KW"/>
</dbReference>
<evidence type="ECO:0000256" key="9">
    <source>
        <dbReference type="ARBA" id="ARBA00022777"/>
    </source>
</evidence>
<keyword evidence="10" id="KW-0221">Differentiation</keyword>
<evidence type="ECO:0000256" key="2">
    <source>
        <dbReference type="ARBA" id="ARBA00004496"/>
    </source>
</evidence>
<feature type="domain" description="Protein kinase" evidence="18">
    <location>
        <begin position="52"/>
        <end position="352"/>
    </location>
</feature>